<keyword evidence="4" id="KW-1185">Reference proteome</keyword>
<dbReference type="InterPro" id="IPR002347">
    <property type="entry name" value="SDR_fam"/>
</dbReference>
<dbReference type="KEGG" id="ffu:CLAFUR5_05483"/>
<dbReference type="PRINTS" id="PR00080">
    <property type="entry name" value="SDRFAMILY"/>
</dbReference>
<protein>
    <submittedName>
        <fullName evidence="3">NAD-dependent glycerol dehydrogenase</fullName>
    </submittedName>
</protein>
<dbReference type="OMA" id="VFGPMLC"/>
<sequence>MALASRLAILVGGIGGLGSVTGKLLHSQGAKLALLYAPFEKQKVTPTLQEIYNQDGPSPDISTYECDITSADSVTAAFASISKDNHAFPSILVNTAGYVNLQPLESFPVDDILRHYMVNLHGPTLTGQAFAKLYFAASKIASDANRPVPGGRIVNIASQAAHIALRHHGPYCASKAGLIGLTKCMASEWGPRGITANSISPGPVMTELGKKAWGDPQVAADYLAAVPTGQFAEPEEVARIVDFLVKDEARNTNGADVRLDGGFTVR</sequence>
<dbReference type="CDD" id="cd05233">
    <property type="entry name" value="SDR_c"/>
    <property type="match status" value="1"/>
</dbReference>
<reference evidence="3" key="1">
    <citation type="submission" date="2021-12" db="EMBL/GenBank/DDBJ databases">
        <authorList>
            <person name="Zaccaron A."/>
            <person name="Stergiopoulos I."/>
        </authorList>
    </citation>
    <scope>NUCLEOTIDE SEQUENCE</scope>
    <source>
        <strain evidence="3">Race5_Kim</strain>
    </source>
</reference>
<accession>A0A9Q8P9P7</accession>
<dbReference type="PROSITE" id="PS00061">
    <property type="entry name" value="ADH_SHORT"/>
    <property type="match status" value="1"/>
</dbReference>
<dbReference type="PANTHER" id="PTHR42760">
    <property type="entry name" value="SHORT-CHAIN DEHYDROGENASES/REDUCTASES FAMILY MEMBER"/>
    <property type="match status" value="1"/>
</dbReference>
<dbReference type="OrthoDB" id="1274115at2759"/>
<evidence type="ECO:0000313" key="3">
    <source>
        <dbReference type="EMBL" id="UJO18166.1"/>
    </source>
</evidence>
<dbReference type="InterPro" id="IPR020904">
    <property type="entry name" value="Sc_DH/Rdtase_CS"/>
</dbReference>
<dbReference type="GO" id="GO:0006633">
    <property type="term" value="P:fatty acid biosynthetic process"/>
    <property type="evidence" value="ECO:0007669"/>
    <property type="project" value="TreeGrafter"/>
</dbReference>
<dbReference type="RefSeq" id="XP_047762532.1">
    <property type="nucleotide sequence ID" value="XM_047904631.1"/>
</dbReference>
<comment type="similarity">
    <text evidence="1">Belongs to the short-chain dehydrogenases/reductases (SDR) family.</text>
</comment>
<evidence type="ECO:0000256" key="2">
    <source>
        <dbReference type="ARBA" id="ARBA00022857"/>
    </source>
</evidence>
<keyword evidence="2" id="KW-0521">NADP</keyword>
<dbReference type="PANTHER" id="PTHR42760:SF122">
    <property type="entry name" value="NAD(P)-BINDING PROTEIN"/>
    <property type="match status" value="1"/>
</dbReference>
<dbReference type="Pfam" id="PF13561">
    <property type="entry name" value="adh_short_C2"/>
    <property type="match status" value="1"/>
</dbReference>
<organism evidence="3 4">
    <name type="scientific">Passalora fulva</name>
    <name type="common">Tomato leaf mold</name>
    <name type="synonym">Cladosporium fulvum</name>
    <dbReference type="NCBI Taxonomy" id="5499"/>
    <lineage>
        <taxon>Eukaryota</taxon>
        <taxon>Fungi</taxon>
        <taxon>Dikarya</taxon>
        <taxon>Ascomycota</taxon>
        <taxon>Pezizomycotina</taxon>
        <taxon>Dothideomycetes</taxon>
        <taxon>Dothideomycetidae</taxon>
        <taxon>Mycosphaerellales</taxon>
        <taxon>Mycosphaerellaceae</taxon>
        <taxon>Fulvia</taxon>
    </lineage>
</organism>
<gene>
    <name evidence="3" type="ORF">CLAFUR5_05483</name>
</gene>
<dbReference type="GO" id="GO:0048038">
    <property type="term" value="F:quinone binding"/>
    <property type="evidence" value="ECO:0007669"/>
    <property type="project" value="TreeGrafter"/>
</dbReference>
<reference evidence="3" key="2">
    <citation type="journal article" date="2022" name="Microb. Genom.">
        <title>A chromosome-scale genome assembly of the tomato pathogen Cladosporium fulvum reveals a compartmentalized genome architecture and the presence of a dispensable chromosome.</title>
        <authorList>
            <person name="Zaccaron A.Z."/>
            <person name="Chen L.H."/>
            <person name="Samaras A."/>
            <person name="Stergiopoulos I."/>
        </authorList>
    </citation>
    <scope>NUCLEOTIDE SEQUENCE</scope>
    <source>
        <strain evidence="3">Race5_Kim</strain>
    </source>
</reference>
<dbReference type="Proteomes" id="UP000756132">
    <property type="component" value="Chromosome 5"/>
</dbReference>
<dbReference type="InterPro" id="IPR036291">
    <property type="entry name" value="NAD(P)-bd_dom_sf"/>
</dbReference>
<name>A0A9Q8P9P7_PASFU</name>
<dbReference type="PRINTS" id="PR00081">
    <property type="entry name" value="GDHRDH"/>
</dbReference>
<dbReference type="SUPFAM" id="SSF51735">
    <property type="entry name" value="NAD(P)-binding Rossmann-fold domains"/>
    <property type="match status" value="1"/>
</dbReference>
<proteinExistence type="inferred from homology"/>
<evidence type="ECO:0000313" key="4">
    <source>
        <dbReference type="Proteomes" id="UP000756132"/>
    </source>
</evidence>
<dbReference type="AlphaFoldDB" id="A0A9Q8P9P7"/>
<dbReference type="EMBL" id="CP090167">
    <property type="protein sequence ID" value="UJO18166.1"/>
    <property type="molecule type" value="Genomic_DNA"/>
</dbReference>
<dbReference type="Gene3D" id="3.40.50.720">
    <property type="entry name" value="NAD(P)-binding Rossmann-like Domain"/>
    <property type="match status" value="1"/>
</dbReference>
<dbReference type="GO" id="GO:0016616">
    <property type="term" value="F:oxidoreductase activity, acting on the CH-OH group of donors, NAD or NADP as acceptor"/>
    <property type="evidence" value="ECO:0007669"/>
    <property type="project" value="TreeGrafter"/>
</dbReference>
<dbReference type="GeneID" id="71985361"/>
<evidence type="ECO:0000256" key="1">
    <source>
        <dbReference type="ARBA" id="ARBA00006484"/>
    </source>
</evidence>